<accession>M1PJ09</accession>
<sequence>MSNVDTKQTVKTTVHEAVNTDSELYKVGTVVTAAFAGGIGLWAVICLSSAFMSEGPVALLKSLFGAVSGTM</sequence>
<evidence type="ECO:0000256" key="1">
    <source>
        <dbReference type="SAM" id="Phobius"/>
    </source>
</evidence>
<dbReference type="RefSeq" id="WP_015405239.1">
    <property type="nucleotide sequence ID" value="NC_020304.1"/>
</dbReference>
<evidence type="ECO:0000313" key="2">
    <source>
        <dbReference type="EMBL" id="AGF79555.1"/>
    </source>
</evidence>
<reference evidence="3" key="1">
    <citation type="journal article" date="2013" name="Stand. Genomic Sci.">
        <title>Complete genome sequence of Desulfocapsa sulfexigens, a marine deltaproteobacterium specialized in disproportionating inorganic sulfur compounds.</title>
        <authorList>
            <person name="Finster K.W."/>
            <person name="Kjeldsen K.U."/>
            <person name="Kube M."/>
            <person name="Reinhardt R."/>
            <person name="Mussmann M."/>
            <person name="Amann R."/>
            <person name="Schreiber L."/>
        </authorList>
    </citation>
    <scope>NUCLEOTIDE SEQUENCE [LARGE SCALE GENOMIC DNA]</scope>
    <source>
        <strain evidence="3">DSM 10523 / SB164P1</strain>
    </source>
</reference>
<dbReference type="EMBL" id="CP003985">
    <property type="protein sequence ID" value="AGF79555.1"/>
    <property type="molecule type" value="Genomic_DNA"/>
</dbReference>
<keyword evidence="1" id="KW-1133">Transmembrane helix</keyword>
<proteinExistence type="predicted"/>
<feature type="transmembrane region" description="Helical" evidence="1">
    <location>
        <begin position="30"/>
        <end position="52"/>
    </location>
</feature>
<protein>
    <submittedName>
        <fullName evidence="2">Uncharacterized protein</fullName>
    </submittedName>
</protein>
<organism evidence="2 3">
    <name type="scientific">Desulfocapsa sulfexigens (strain DSM 10523 / SB164P1)</name>
    <dbReference type="NCBI Taxonomy" id="1167006"/>
    <lineage>
        <taxon>Bacteria</taxon>
        <taxon>Pseudomonadati</taxon>
        <taxon>Thermodesulfobacteriota</taxon>
        <taxon>Desulfobulbia</taxon>
        <taxon>Desulfobulbales</taxon>
        <taxon>Desulfocapsaceae</taxon>
        <taxon>Desulfocapsa</taxon>
    </lineage>
</organism>
<name>M1PJ09_DESSD</name>
<evidence type="ECO:0000313" key="3">
    <source>
        <dbReference type="Proteomes" id="UP000011721"/>
    </source>
</evidence>
<keyword evidence="1" id="KW-0812">Transmembrane</keyword>
<dbReference type="HOGENOM" id="CLU_200341_0_0_7"/>
<dbReference type="STRING" id="1167006.UWK_03026"/>
<dbReference type="Proteomes" id="UP000011721">
    <property type="component" value="Chromosome"/>
</dbReference>
<dbReference type="AlphaFoldDB" id="M1PJ09"/>
<keyword evidence="1" id="KW-0472">Membrane</keyword>
<keyword evidence="3" id="KW-1185">Reference proteome</keyword>
<gene>
    <name evidence="2" type="ordered locus">UWK_03026</name>
</gene>
<dbReference type="KEGG" id="dsf:UWK_03026"/>